<reference evidence="2" key="3">
    <citation type="submission" date="2019-06" db="EMBL/GenBank/DDBJ databases">
        <authorList>
            <person name="Poynton C."/>
            <person name="Hasenbein S."/>
            <person name="Benoit J.B."/>
            <person name="Sepulveda M.S."/>
            <person name="Poelchau M.F."/>
            <person name="Murali S.C."/>
            <person name="Chen S."/>
            <person name="Glastad K.M."/>
            <person name="Werren J.H."/>
            <person name="Vineis J.H."/>
            <person name="Bowen J.L."/>
            <person name="Friedrich M."/>
            <person name="Jones J."/>
            <person name="Robertson H.M."/>
            <person name="Feyereisen R."/>
            <person name="Mechler-Hickson A."/>
            <person name="Mathers N."/>
            <person name="Lee C.E."/>
            <person name="Colbourne J.K."/>
            <person name="Biales A."/>
            <person name="Johnston J.S."/>
            <person name="Wellborn G.A."/>
            <person name="Rosendale A.J."/>
            <person name="Cridge A.G."/>
            <person name="Munoz-Torres M.C."/>
            <person name="Bain P.A."/>
            <person name="Manny A.R."/>
            <person name="Major K.M."/>
            <person name="Lambert F.N."/>
            <person name="Vulpe C.D."/>
            <person name="Tuck P."/>
            <person name="Blalock B.J."/>
            <person name="Lin Y.-Y."/>
            <person name="Smith M.E."/>
            <person name="Ochoa-Acuna H."/>
            <person name="Chen M.-J.M."/>
            <person name="Childers C.P."/>
            <person name="Qu J."/>
            <person name="Dugan S."/>
            <person name="Lee S.L."/>
            <person name="Chao H."/>
            <person name="Dinh H."/>
            <person name="Han Y."/>
            <person name="Doddapaneni H."/>
            <person name="Worley K.C."/>
            <person name="Muzny D.M."/>
            <person name="Gibbs R.A."/>
            <person name="Richards S."/>
        </authorList>
    </citation>
    <scope>NUCLEOTIDE SEQUENCE</scope>
    <source>
        <strain evidence="2">HAZT.00-mixed</strain>
        <tissue evidence="2">Whole organism</tissue>
    </source>
</reference>
<evidence type="ECO:0000313" key="2">
    <source>
        <dbReference type="EMBL" id="KAA0199725.1"/>
    </source>
</evidence>
<dbReference type="EMBL" id="JQDR03006751">
    <property type="protein sequence ID" value="KAA0199725.1"/>
    <property type="molecule type" value="Genomic_DNA"/>
</dbReference>
<evidence type="ECO:0000256" key="1">
    <source>
        <dbReference type="SAM" id="Phobius"/>
    </source>
</evidence>
<dbReference type="Proteomes" id="UP000711488">
    <property type="component" value="Unassembled WGS sequence"/>
</dbReference>
<sequence length="206" mass="21486">MEGVEDVDIDVDPEVGSMEKVEYISVEATLEADEGSSGLGHNLPVHIRWNSTYDSSVVLNDLLHNKRGAVYRVMTQLKLQSFTDCKVGFLKEYAQVMSNVAKALDKIQVFHRAAAARDDSASVVAASVYPAASVVPLAAVVVAAATVVVLSAAAVVVLSAAAVVVSVAAVVVAAAAVDVVAAAVVLSVASAVKNLQSQEHLLFNHY</sequence>
<name>A0A6A0H6Q2_HYAAZ</name>
<accession>A0A6A0H6Q2</accession>
<keyword evidence="1" id="KW-0812">Transmembrane</keyword>
<keyword evidence="1" id="KW-1133">Transmembrane helix</keyword>
<feature type="transmembrane region" description="Helical" evidence="1">
    <location>
        <begin position="137"/>
        <end position="161"/>
    </location>
</feature>
<organism evidence="2">
    <name type="scientific">Hyalella azteca</name>
    <name type="common">Amphipod</name>
    <dbReference type="NCBI Taxonomy" id="294128"/>
    <lineage>
        <taxon>Eukaryota</taxon>
        <taxon>Metazoa</taxon>
        <taxon>Ecdysozoa</taxon>
        <taxon>Arthropoda</taxon>
        <taxon>Crustacea</taxon>
        <taxon>Multicrustacea</taxon>
        <taxon>Malacostraca</taxon>
        <taxon>Eumalacostraca</taxon>
        <taxon>Peracarida</taxon>
        <taxon>Amphipoda</taxon>
        <taxon>Senticaudata</taxon>
        <taxon>Talitrida</taxon>
        <taxon>Talitroidea</taxon>
        <taxon>Hyalellidae</taxon>
        <taxon>Hyalella</taxon>
    </lineage>
</organism>
<comment type="caution">
    <text evidence="2">The sequence shown here is derived from an EMBL/GenBank/DDBJ whole genome shotgun (WGS) entry which is preliminary data.</text>
</comment>
<dbReference type="OrthoDB" id="6377990at2759"/>
<keyword evidence="1" id="KW-0472">Membrane</keyword>
<protein>
    <submittedName>
        <fullName evidence="2">Uncharacterized protein</fullName>
    </submittedName>
</protein>
<reference evidence="2" key="2">
    <citation type="journal article" date="2018" name="Environ. Sci. Technol.">
        <title>The Toxicogenome of Hyalella azteca: A Model for Sediment Ecotoxicology and Evolutionary Toxicology.</title>
        <authorList>
            <person name="Poynton H.C."/>
            <person name="Hasenbein S."/>
            <person name="Benoit J.B."/>
            <person name="Sepulveda M.S."/>
            <person name="Poelchau M.F."/>
            <person name="Hughes D.S.T."/>
            <person name="Murali S.C."/>
            <person name="Chen S."/>
            <person name="Glastad K.M."/>
            <person name="Goodisman M.A.D."/>
            <person name="Werren J.H."/>
            <person name="Vineis J.H."/>
            <person name="Bowen J.L."/>
            <person name="Friedrich M."/>
            <person name="Jones J."/>
            <person name="Robertson H.M."/>
            <person name="Feyereisen R."/>
            <person name="Mechler-Hickson A."/>
            <person name="Mathers N."/>
            <person name="Lee C.E."/>
            <person name="Colbourne J.K."/>
            <person name="Biales A."/>
            <person name="Johnston J.S."/>
            <person name="Wellborn G.A."/>
            <person name="Rosendale A.J."/>
            <person name="Cridge A.G."/>
            <person name="Munoz-Torres M.C."/>
            <person name="Bain P.A."/>
            <person name="Manny A.R."/>
            <person name="Major K.M."/>
            <person name="Lambert F.N."/>
            <person name="Vulpe C.D."/>
            <person name="Tuck P."/>
            <person name="Blalock B.J."/>
            <person name="Lin Y.Y."/>
            <person name="Smith M.E."/>
            <person name="Ochoa-Acuna H."/>
            <person name="Chen M.M."/>
            <person name="Childers C.P."/>
            <person name="Qu J."/>
            <person name="Dugan S."/>
            <person name="Lee S.L."/>
            <person name="Chao H."/>
            <person name="Dinh H."/>
            <person name="Han Y."/>
            <person name="Doddapaneni H."/>
            <person name="Worley K.C."/>
            <person name="Muzny D.M."/>
            <person name="Gibbs R.A."/>
            <person name="Richards S."/>
        </authorList>
    </citation>
    <scope>NUCLEOTIDE SEQUENCE</scope>
    <source>
        <strain evidence="2">HAZT.00-mixed</strain>
        <tissue evidence="2">Whole organism</tissue>
    </source>
</reference>
<reference evidence="2" key="1">
    <citation type="submission" date="2014-08" db="EMBL/GenBank/DDBJ databases">
        <authorList>
            <person name="Murali S."/>
            <person name="Richards S."/>
            <person name="Bandaranaike D."/>
            <person name="Bellair M."/>
            <person name="Blankenburg K."/>
            <person name="Chao H."/>
            <person name="Dinh H."/>
            <person name="Doddapaneni H."/>
            <person name="Dugan-Rocha S."/>
            <person name="Elkadiri S."/>
            <person name="Gnanaolivu R."/>
            <person name="Hughes D."/>
            <person name="Lee S."/>
            <person name="Li M."/>
            <person name="Ming W."/>
            <person name="Munidasa M."/>
            <person name="Muniz J."/>
            <person name="Nguyen L."/>
            <person name="Osuji N."/>
            <person name="Pu L.-L."/>
            <person name="Puazo M."/>
            <person name="Skinner E."/>
            <person name="Qu C."/>
            <person name="Quiroz J."/>
            <person name="Raj R."/>
            <person name="Weissenberger G."/>
            <person name="Xin Y."/>
            <person name="Zou X."/>
            <person name="Han Y."/>
            <person name="Worley K."/>
            <person name="Muzny D."/>
            <person name="Gibbs R."/>
        </authorList>
    </citation>
    <scope>NUCLEOTIDE SEQUENCE</scope>
    <source>
        <strain evidence="2">HAZT.00-mixed</strain>
        <tissue evidence="2">Whole organism</tissue>
    </source>
</reference>
<gene>
    <name evidence="2" type="ORF">HAZT_HAZT005453</name>
</gene>
<dbReference type="AlphaFoldDB" id="A0A6A0H6Q2"/>
<proteinExistence type="predicted"/>